<evidence type="ECO:0000313" key="3">
    <source>
        <dbReference type="Proteomes" id="UP001501844"/>
    </source>
</evidence>
<dbReference type="InterPro" id="IPR007345">
    <property type="entry name" value="Polysacch_pyruvyl_Trfase"/>
</dbReference>
<evidence type="ECO:0000313" key="2">
    <source>
        <dbReference type="EMBL" id="GAA4303690.1"/>
    </source>
</evidence>
<sequence>MKVIISNVVSLNGGDFAILDAMIKVLRKAYGADLDIVVYDNNAEIAKNYYPGINYRELVYLKYIVKKSGRIGSRLAKIYNNLLLKRLLSSAKLLSVGSKVLAYSLLSKREREDLIIYNSADLVISTGGTILVENYDLTPRFFDYDLTLALKKPLVFFTQSLGPFNSDENIKNVKRIFNQSQLILLRDEASFDNLKSIGVNMENAHVCADVVFAVADSEIIENAKHKSFRTPFRIIISVRDWPYFKFKGVEEGTVDYYSSIAALCEYVVQELDGEVVFISTCQGIQEYWYDDSLVAEKIFSLLPEKVKTKVIVDRSFNKPEKLKEVMQSADIAISTRMHSAIQALSVGIPVLPIAYEFKTKELFKKLIDEEFILDIESLEPKSTVMIFEKFISYLKLNRADLFQKVEKERISSLEPIRYLIGELER</sequence>
<proteinExistence type="predicted"/>
<accession>A0ABP8FH47</accession>
<dbReference type="PANTHER" id="PTHR36836">
    <property type="entry name" value="COLANIC ACID BIOSYNTHESIS PROTEIN WCAK"/>
    <property type="match status" value="1"/>
</dbReference>
<dbReference type="RefSeq" id="WP_345164544.1">
    <property type="nucleotide sequence ID" value="NZ_BAABGX010000002.1"/>
</dbReference>
<feature type="domain" description="Polysaccharide pyruvyl transferase" evidence="1">
    <location>
        <begin position="12"/>
        <end position="355"/>
    </location>
</feature>
<name>A0ABP8FH47_9BACT</name>
<evidence type="ECO:0000259" key="1">
    <source>
        <dbReference type="Pfam" id="PF04230"/>
    </source>
</evidence>
<comment type="caution">
    <text evidence="2">The sequence shown here is derived from an EMBL/GenBank/DDBJ whole genome shotgun (WGS) entry which is preliminary data.</text>
</comment>
<organism evidence="2 3">
    <name type="scientific">Nibribacter koreensis</name>
    <dbReference type="NCBI Taxonomy" id="1084519"/>
    <lineage>
        <taxon>Bacteria</taxon>
        <taxon>Pseudomonadati</taxon>
        <taxon>Bacteroidota</taxon>
        <taxon>Cytophagia</taxon>
        <taxon>Cytophagales</taxon>
        <taxon>Hymenobacteraceae</taxon>
        <taxon>Nibribacter</taxon>
    </lineage>
</organism>
<dbReference type="GO" id="GO:0016740">
    <property type="term" value="F:transferase activity"/>
    <property type="evidence" value="ECO:0007669"/>
    <property type="project" value="UniProtKB-KW"/>
</dbReference>
<dbReference type="Proteomes" id="UP001501844">
    <property type="component" value="Unassembled WGS sequence"/>
</dbReference>
<dbReference type="PANTHER" id="PTHR36836:SF1">
    <property type="entry name" value="COLANIC ACID BIOSYNTHESIS PROTEIN WCAK"/>
    <property type="match status" value="1"/>
</dbReference>
<protein>
    <submittedName>
        <fullName evidence="2">Polysaccharide pyruvyl transferase family protein</fullName>
    </submittedName>
</protein>
<reference evidence="3" key="1">
    <citation type="journal article" date="2019" name="Int. J. Syst. Evol. Microbiol.">
        <title>The Global Catalogue of Microorganisms (GCM) 10K type strain sequencing project: providing services to taxonomists for standard genome sequencing and annotation.</title>
        <authorList>
            <consortium name="The Broad Institute Genomics Platform"/>
            <consortium name="The Broad Institute Genome Sequencing Center for Infectious Disease"/>
            <person name="Wu L."/>
            <person name="Ma J."/>
        </authorList>
    </citation>
    <scope>NUCLEOTIDE SEQUENCE [LARGE SCALE GENOMIC DNA]</scope>
    <source>
        <strain evidence="3">JCM 17917</strain>
    </source>
</reference>
<keyword evidence="2" id="KW-0808">Transferase</keyword>
<dbReference type="Pfam" id="PF04230">
    <property type="entry name" value="PS_pyruv_trans"/>
    <property type="match status" value="1"/>
</dbReference>
<keyword evidence="3" id="KW-1185">Reference proteome</keyword>
<gene>
    <name evidence="2" type="ORF">GCM10023183_16510</name>
</gene>
<dbReference type="EMBL" id="BAABGX010000002">
    <property type="protein sequence ID" value="GAA4303690.1"/>
    <property type="molecule type" value="Genomic_DNA"/>
</dbReference>